<comment type="similarity">
    <text evidence="1 7">Belongs to the peptidase M16 family.</text>
</comment>
<reference evidence="12" key="1">
    <citation type="submission" date="2020-06" db="EMBL/GenBank/DDBJ databases">
        <title>Draft genome of Bugula neritina, a colonial animal packing powerful symbionts and potential medicines.</title>
        <authorList>
            <person name="Rayko M."/>
        </authorList>
    </citation>
    <scope>NUCLEOTIDE SEQUENCE [LARGE SCALE GENOMIC DNA]</scope>
    <source>
        <strain evidence="12">Kwan_BN1</strain>
    </source>
</reference>
<feature type="domain" description="Peptidase M16 N-terminal" evidence="9">
    <location>
        <begin position="116"/>
        <end position="230"/>
    </location>
</feature>
<keyword evidence="13" id="KW-1185">Reference proteome</keyword>
<dbReference type="AlphaFoldDB" id="A0A7J7K9H9"/>
<comment type="caution">
    <text evidence="12">The sequence shown here is derived from an EMBL/GenBank/DDBJ whole genome shotgun (WGS) entry which is preliminary data.</text>
</comment>
<name>A0A7J7K9H9_BUGNE</name>
<keyword evidence="2" id="KW-0645">Protease</keyword>
<dbReference type="SUPFAM" id="SSF63411">
    <property type="entry name" value="LuxS/MPP-like metallohydrolase"/>
    <property type="match status" value="3"/>
</dbReference>
<dbReference type="GO" id="GO:0006508">
    <property type="term" value="P:proteolysis"/>
    <property type="evidence" value="ECO:0007669"/>
    <property type="project" value="UniProtKB-KW"/>
</dbReference>
<dbReference type="GO" id="GO:0004222">
    <property type="term" value="F:metalloendopeptidase activity"/>
    <property type="evidence" value="ECO:0007669"/>
    <property type="project" value="InterPro"/>
</dbReference>
<evidence type="ECO:0000256" key="4">
    <source>
        <dbReference type="ARBA" id="ARBA00022801"/>
    </source>
</evidence>
<dbReference type="InterPro" id="IPR032632">
    <property type="entry name" value="Peptidase_M16_M"/>
</dbReference>
<feature type="compositionally biased region" description="Basic and acidic residues" evidence="8">
    <location>
        <begin position="68"/>
        <end position="81"/>
    </location>
</feature>
<dbReference type="Pfam" id="PF05193">
    <property type="entry name" value="Peptidase_M16_C"/>
    <property type="match status" value="1"/>
</dbReference>
<dbReference type="EMBL" id="VXIV02000898">
    <property type="protein sequence ID" value="KAF6035302.1"/>
    <property type="molecule type" value="Genomic_DNA"/>
</dbReference>
<proteinExistence type="inferred from homology"/>
<dbReference type="Pfam" id="PF00675">
    <property type="entry name" value="Peptidase_M16"/>
    <property type="match status" value="1"/>
</dbReference>
<evidence type="ECO:0000256" key="6">
    <source>
        <dbReference type="ARBA" id="ARBA00023049"/>
    </source>
</evidence>
<dbReference type="Pfam" id="PF16187">
    <property type="entry name" value="Peptidase_M16_M"/>
    <property type="match status" value="1"/>
</dbReference>
<accession>A0A7J7K9H9</accession>
<dbReference type="PANTHER" id="PTHR43690">
    <property type="entry name" value="NARDILYSIN"/>
    <property type="match status" value="1"/>
</dbReference>
<dbReference type="InterPro" id="IPR011249">
    <property type="entry name" value="Metalloenz_LuxS/M16"/>
</dbReference>
<evidence type="ECO:0000256" key="7">
    <source>
        <dbReference type="RuleBase" id="RU004447"/>
    </source>
</evidence>
<dbReference type="PANTHER" id="PTHR43690:SF18">
    <property type="entry name" value="INSULIN-DEGRADING ENZYME-RELATED"/>
    <property type="match status" value="1"/>
</dbReference>
<dbReference type="InterPro" id="IPR007863">
    <property type="entry name" value="Peptidase_M16_C"/>
</dbReference>
<feature type="domain" description="Peptidase M16 middle/third" evidence="11">
    <location>
        <begin position="468"/>
        <end position="747"/>
    </location>
</feature>
<feature type="domain" description="Peptidase M16 C-terminal" evidence="10">
    <location>
        <begin position="271"/>
        <end position="461"/>
    </location>
</feature>
<organism evidence="12 13">
    <name type="scientific">Bugula neritina</name>
    <name type="common">Brown bryozoan</name>
    <name type="synonym">Sertularia neritina</name>
    <dbReference type="NCBI Taxonomy" id="10212"/>
    <lineage>
        <taxon>Eukaryota</taxon>
        <taxon>Metazoa</taxon>
        <taxon>Spiralia</taxon>
        <taxon>Lophotrochozoa</taxon>
        <taxon>Bryozoa</taxon>
        <taxon>Gymnolaemata</taxon>
        <taxon>Cheilostomatida</taxon>
        <taxon>Flustrina</taxon>
        <taxon>Buguloidea</taxon>
        <taxon>Bugulidae</taxon>
        <taxon>Bugula</taxon>
    </lineage>
</organism>
<evidence type="ECO:0000256" key="1">
    <source>
        <dbReference type="ARBA" id="ARBA00007261"/>
    </source>
</evidence>
<keyword evidence="5" id="KW-0862">Zinc</keyword>
<evidence type="ECO:0000313" key="12">
    <source>
        <dbReference type="EMBL" id="KAF6035302.1"/>
    </source>
</evidence>
<dbReference type="FunFam" id="3.30.830.10:FF:000005">
    <property type="entry name" value="nardilysin isoform X1"/>
    <property type="match status" value="1"/>
</dbReference>
<evidence type="ECO:0000259" key="11">
    <source>
        <dbReference type="Pfam" id="PF16187"/>
    </source>
</evidence>
<protein>
    <submittedName>
        <fullName evidence="12">NRD1</fullName>
    </submittedName>
</protein>
<evidence type="ECO:0000313" key="13">
    <source>
        <dbReference type="Proteomes" id="UP000593567"/>
    </source>
</evidence>
<evidence type="ECO:0000256" key="8">
    <source>
        <dbReference type="SAM" id="MobiDB-lite"/>
    </source>
</evidence>
<dbReference type="InterPro" id="IPR050626">
    <property type="entry name" value="Peptidase_M16"/>
</dbReference>
<keyword evidence="4" id="KW-0378">Hydrolase</keyword>
<dbReference type="Gene3D" id="3.30.830.10">
    <property type="entry name" value="Metalloenzyme, LuxS/M16 peptidase-like"/>
    <property type="match status" value="3"/>
</dbReference>
<dbReference type="OrthoDB" id="6273757at2759"/>
<dbReference type="InterPro" id="IPR011765">
    <property type="entry name" value="Pept_M16_N"/>
</dbReference>
<gene>
    <name evidence="12" type="ORF">EB796_006392</name>
</gene>
<evidence type="ECO:0000259" key="10">
    <source>
        <dbReference type="Pfam" id="PF05193"/>
    </source>
</evidence>
<feature type="region of interest" description="Disordered" evidence="8">
    <location>
        <begin position="61"/>
        <end position="111"/>
    </location>
</feature>
<evidence type="ECO:0000256" key="3">
    <source>
        <dbReference type="ARBA" id="ARBA00022723"/>
    </source>
</evidence>
<evidence type="ECO:0000259" key="9">
    <source>
        <dbReference type="Pfam" id="PF00675"/>
    </source>
</evidence>
<feature type="compositionally biased region" description="Acidic residues" evidence="8">
    <location>
        <begin position="82"/>
        <end position="99"/>
    </location>
</feature>
<sequence length="835" mass="95655">MNAAEVCNTNCNKVKVSNSGDSNSISEADVDVVQSPNDKRKYKVVVLDNGLRVLLISDLNSDPESSSECEKPCQDEQKNEDISESETDETADDVSDMEQDAIPSDGGKQECVEDGEKLAAAALCVGVGSFSDPPDIPGLAHFLEHMVFMGSEKYPDENAFDSFVRKHGGNNNACTDCERTTFCFDIERKHLKDALDIFAQFFISPLLKENSVDREINAVDSEFDMSKTSNSVIKQQLFGSLGKKGIPMGKFMWGNIESLKETPSTKGIDLYENLQIFHRHYYSAHFMTLCVQAKVMNFTLAAPLDLMQSWVTEIFSDIPNNKTTQPSFYHVSDSFNTPDFTKLYQVVPVKNTNQLSLTWHMPCLRHLYRCKPLHYVGWLCGHEGSGSILSYLKKKSWALTVVAGNAESGWEHNSTGALFEVNITLTDEGLRNYEEVIKVVFEYLTLLREVGASVQIYNQIKLVEDNDFRWKEKVDPWDYAEHLAEAMQLYEPVDYLRGSTVLYDWTDECKFSIESVIHKLLPSNCNIMVLSPSFEAQADREEYWYKTKYLVKEVPQSLRDPTAFRPRRQLHLPPPNDFIASDFSLKDPNTLYTKEPKLILNTSRSKLWYKQDRKFKVPKVCVYFHILSPVVSTSAKSQALLDLFLDILSHNLVEVAYNAYVAQLEYEFKATNEGIIIKLRGFSHKLHKLMEIIMDRIDEFDVSDQDFHTLNEQLKKNYYNSFIKPEKLARDVRLMLLENKSWTKVHKRAFLANLRKVDLMNFVSEFKRMSHIEGYVHGNYTVEEALNMESCVRNRLRNDALPQAMLPVERVTQLPVDDSVVRVKSFHEGTRTRLS</sequence>
<keyword evidence="3" id="KW-0479">Metal-binding</keyword>
<keyword evidence="6" id="KW-0482">Metalloprotease</keyword>
<evidence type="ECO:0000256" key="2">
    <source>
        <dbReference type="ARBA" id="ARBA00022670"/>
    </source>
</evidence>
<dbReference type="Proteomes" id="UP000593567">
    <property type="component" value="Unassembled WGS sequence"/>
</dbReference>
<dbReference type="InterPro" id="IPR001431">
    <property type="entry name" value="Pept_M16_Zn_BS"/>
</dbReference>
<evidence type="ECO:0000256" key="5">
    <source>
        <dbReference type="ARBA" id="ARBA00022833"/>
    </source>
</evidence>
<dbReference type="PROSITE" id="PS00143">
    <property type="entry name" value="INSULINASE"/>
    <property type="match status" value="1"/>
</dbReference>
<dbReference type="GO" id="GO:0046872">
    <property type="term" value="F:metal ion binding"/>
    <property type="evidence" value="ECO:0007669"/>
    <property type="project" value="UniProtKB-KW"/>
</dbReference>